<dbReference type="EMBL" id="BGZL01000013">
    <property type="protein sequence ID" value="GBQ02866.1"/>
    <property type="molecule type" value="Genomic_DNA"/>
</dbReference>
<organism evidence="2 3">
    <name type="scientific">Streptomyces spongiicola</name>
    <dbReference type="NCBI Taxonomy" id="1690221"/>
    <lineage>
        <taxon>Bacteria</taxon>
        <taxon>Bacillati</taxon>
        <taxon>Actinomycetota</taxon>
        <taxon>Actinomycetes</taxon>
        <taxon>Kitasatosporales</taxon>
        <taxon>Streptomycetaceae</taxon>
        <taxon>Streptomyces</taxon>
    </lineage>
</organism>
<evidence type="ECO:0000256" key="1">
    <source>
        <dbReference type="SAM" id="Phobius"/>
    </source>
</evidence>
<dbReference type="RefSeq" id="WP_116428411.1">
    <property type="nucleotide sequence ID" value="NZ_BGZL01000013.1"/>
</dbReference>
<name>A0A388T2U5_9ACTN</name>
<accession>A0A388T2U5</accession>
<keyword evidence="1" id="KW-0812">Transmembrane</keyword>
<keyword evidence="1" id="KW-0472">Membrane</keyword>
<comment type="caution">
    <text evidence="2">The sequence shown here is derived from an EMBL/GenBank/DDBJ whole genome shotgun (WGS) entry which is preliminary data.</text>
</comment>
<gene>
    <name evidence="2" type="ORF">SSP531S_43300</name>
</gene>
<dbReference type="AlphaFoldDB" id="A0A388T2U5"/>
<proteinExistence type="predicted"/>
<protein>
    <submittedName>
        <fullName evidence="2">Uncharacterized protein</fullName>
    </submittedName>
</protein>
<evidence type="ECO:0000313" key="2">
    <source>
        <dbReference type="EMBL" id="GBQ02866.1"/>
    </source>
</evidence>
<sequence length="82" mass="8324">MCDASREVASREVASREVAALAVAARAPSSARLVPVGVVVLALGSTPIRLGLALIVLGAVLVRRSGWTRAAHGPSGPRRDAG</sequence>
<feature type="transmembrane region" description="Helical" evidence="1">
    <location>
        <begin position="38"/>
        <end position="62"/>
    </location>
</feature>
<evidence type="ECO:0000313" key="3">
    <source>
        <dbReference type="Proteomes" id="UP000265354"/>
    </source>
</evidence>
<keyword evidence="1" id="KW-1133">Transmembrane helix</keyword>
<dbReference type="Proteomes" id="UP000265354">
    <property type="component" value="Unassembled WGS sequence"/>
</dbReference>
<reference evidence="2 3" key="1">
    <citation type="submission" date="2018-07" db="EMBL/GenBank/DDBJ databases">
        <title>Whole Genome Shotgun Sequence of Streptomyces spongiicola strain 531S.</title>
        <authorList>
            <person name="Dohra H."/>
            <person name="Kodani S."/>
        </authorList>
    </citation>
    <scope>NUCLEOTIDE SEQUENCE [LARGE SCALE GENOMIC DNA]</scope>
    <source>
        <strain evidence="2 3">531S</strain>
    </source>
</reference>